<comment type="caution">
    <text evidence="2">The sequence shown here is derived from an EMBL/GenBank/DDBJ whole genome shotgun (WGS) entry which is preliminary data.</text>
</comment>
<feature type="region of interest" description="Disordered" evidence="1">
    <location>
        <begin position="111"/>
        <end position="141"/>
    </location>
</feature>
<protein>
    <submittedName>
        <fullName evidence="2">Uncharacterized protein</fullName>
    </submittedName>
</protein>
<organism evidence="2 3">
    <name type="scientific">Apiospora rasikravindrae</name>
    <dbReference type="NCBI Taxonomy" id="990691"/>
    <lineage>
        <taxon>Eukaryota</taxon>
        <taxon>Fungi</taxon>
        <taxon>Dikarya</taxon>
        <taxon>Ascomycota</taxon>
        <taxon>Pezizomycotina</taxon>
        <taxon>Sordariomycetes</taxon>
        <taxon>Xylariomycetidae</taxon>
        <taxon>Amphisphaeriales</taxon>
        <taxon>Apiosporaceae</taxon>
        <taxon>Apiospora</taxon>
    </lineage>
</organism>
<accession>A0ABR1T9M2</accession>
<gene>
    <name evidence="2" type="ORF">PG993_005735</name>
</gene>
<evidence type="ECO:0000256" key="1">
    <source>
        <dbReference type="SAM" id="MobiDB-lite"/>
    </source>
</evidence>
<proteinExistence type="predicted"/>
<name>A0ABR1T9M2_9PEZI</name>
<dbReference type="Proteomes" id="UP001444661">
    <property type="component" value="Unassembled WGS sequence"/>
</dbReference>
<sequence>MSDEQHPASGALPQMPLDLSVYENEQDYLNAARCNFILQRALKSKDDIAAKGNANIAKLVTDVRRNIHQELANIGKLQADEIAQAKKDLQDLGRSQPEIERAQAYLTGHLEPIGARHEKNPRNGEWLRGRGHFPARNSSHA</sequence>
<feature type="compositionally biased region" description="Basic and acidic residues" evidence="1">
    <location>
        <begin position="114"/>
        <end position="128"/>
    </location>
</feature>
<keyword evidence="3" id="KW-1185">Reference proteome</keyword>
<evidence type="ECO:0000313" key="2">
    <source>
        <dbReference type="EMBL" id="KAK8043305.1"/>
    </source>
</evidence>
<dbReference type="EMBL" id="JAQQWK010000004">
    <property type="protein sequence ID" value="KAK8043305.1"/>
    <property type="molecule type" value="Genomic_DNA"/>
</dbReference>
<reference evidence="2 3" key="1">
    <citation type="submission" date="2023-01" db="EMBL/GenBank/DDBJ databases">
        <title>Analysis of 21 Apiospora genomes using comparative genomics revels a genus with tremendous synthesis potential of carbohydrate active enzymes and secondary metabolites.</title>
        <authorList>
            <person name="Sorensen T."/>
        </authorList>
    </citation>
    <scope>NUCLEOTIDE SEQUENCE [LARGE SCALE GENOMIC DNA]</scope>
    <source>
        <strain evidence="2 3">CBS 33761</strain>
    </source>
</reference>
<evidence type="ECO:0000313" key="3">
    <source>
        <dbReference type="Proteomes" id="UP001444661"/>
    </source>
</evidence>